<dbReference type="GO" id="GO:0020037">
    <property type="term" value="F:heme binding"/>
    <property type="evidence" value="ECO:0007669"/>
    <property type="project" value="InterPro"/>
</dbReference>
<evidence type="ECO:0000259" key="7">
    <source>
        <dbReference type="PROSITE" id="PS51007"/>
    </source>
</evidence>
<dbReference type="AlphaFoldDB" id="A0A3A6QYE5"/>
<name>A0A3A6QYE5_9VIBR</name>
<keyword evidence="1" id="KW-0813">Transport</keyword>
<gene>
    <name evidence="8" type="ORF">DZ860_05190</name>
</gene>
<keyword evidence="4" id="KW-0249">Electron transport</keyword>
<keyword evidence="5 6" id="KW-0408">Iron</keyword>
<evidence type="ECO:0000256" key="1">
    <source>
        <dbReference type="ARBA" id="ARBA00022448"/>
    </source>
</evidence>
<dbReference type="GO" id="GO:0009055">
    <property type="term" value="F:electron transfer activity"/>
    <property type="evidence" value="ECO:0007669"/>
    <property type="project" value="InterPro"/>
</dbReference>
<dbReference type="InterPro" id="IPR050597">
    <property type="entry name" value="Cytochrome_c_Oxidase_Subunit"/>
</dbReference>
<dbReference type="InterPro" id="IPR009056">
    <property type="entry name" value="Cyt_c-like_dom"/>
</dbReference>
<keyword evidence="2 6" id="KW-0349">Heme</keyword>
<dbReference type="PANTHER" id="PTHR33751:SF9">
    <property type="entry name" value="CYTOCHROME C4"/>
    <property type="match status" value="1"/>
</dbReference>
<evidence type="ECO:0000256" key="2">
    <source>
        <dbReference type="ARBA" id="ARBA00022617"/>
    </source>
</evidence>
<dbReference type="EMBL" id="QVMU01000003">
    <property type="protein sequence ID" value="RJX73847.1"/>
    <property type="molecule type" value="Genomic_DNA"/>
</dbReference>
<evidence type="ECO:0000256" key="3">
    <source>
        <dbReference type="ARBA" id="ARBA00022723"/>
    </source>
</evidence>
<dbReference type="Gene3D" id="1.10.760.10">
    <property type="entry name" value="Cytochrome c-like domain"/>
    <property type="match status" value="1"/>
</dbReference>
<dbReference type="OrthoDB" id="9796421at2"/>
<comment type="caution">
    <text evidence="8">The sequence shown here is derived from an EMBL/GenBank/DDBJ whole genome shotgun (WGS) entry which is preliminary data.</text>
</comment>
<protein>
    <submittedName>
        <fullName evidence="8">Cytochrome c</fullName>
    </submittedName>
</protein>
<dbReference type="PROSITE" id="PS51007">
    <property type="entry name" value="CYTC"/>
    <property type="match status" value="1"/>
</dbReference>
<dbReference type="PANTHER" id="PTHR33751">
    <property type="entry name" value="CBB3-TYPE CYTOCHROME C OXIDASE SUBUNIT FIXP"/>
    <property type="match status" value="1"/>
</dbReference>
<accession>A0A3A6QYE5</accession>
<keyword evidence="3 6" id="KW-0479">Metal-binding</keyword>
<proteinExistence type="predicted"/>
<dbReference type="InterPro" id="IPR036909">
    <property type="entry name" value="Cyt_c-like_dom_sf"/>
</dbReference>
<evidence type="ECO:0000256" key="5">
    <source>
        <dbReference type="ARBA" id="ARBA00023004"/>
    </source>
</evidence>
<dbReference type="GO" id="GO:0046872">
    <property type="term" value="F:metal ion binding"/>
    <property type="evidence" value="ECO:0007669"/>
    <property type="project" value="UniProtKB-KW"/>
</dbReference>
<dbReference type="SUPFAM" id="SSF46626">
    <property type="entry name" value="Cytochrome c"/>
    <property type="match status" value="1"/>
</dbReference>
<sequence length="89" mass="10030">MLQLGENLYINPGRGGCTQCHGEAGNAPVMPLYPKIGGQSEIYLYNQLIDYREKRRKNGLFFPMEVAMEPFSDDEIKAMAHYLAAQTAF</sequence>
<evidence type="ECO:0000313" key="9">
    <source>
        <dbReference type="Proteomes" id="UP000273252"/>
    </source>
</evidence>
<evidence type="ECO:0000256" key="4">
    <source>
        <dbReference type="ARBA" id="ARBA00022982"/>
    </source>
</evidence>
<keyword evidence="9" id="KW-1185">Reference proteome</keyword>
<organism evidence="8 9">
    <name type="scientific">Vibrio sinensis</name>
    <dbReference type="NCBI Taxonomy" id="2302434"/>
    <lineage>
        <taxon>Bacteria</taxon>
        <taxon>Pseudomonadati</taxon>
        <taxon>Pseudomonadota</taxon>
        <taxon>Gammaproteobacteria</taxon>
        <taxon>Vibrionales</taxon>
        <taxon>Vibrionaceae</taxon>
        <taxon>Vibrio</taxon>
    </lineage>
</organism>
<evidence type="ECO:0000313" key="8">
    <source>
        <dbReference type="EMBL" id="RJX73847.1"/>
    </source>
</evidence>
<feature type="domain" description="Cytochrome c" evidence="7">
    <location>
        <begin position="1"/>
        <end position="87"/>
    </location>
</feature>
<evidence type="ECO:0000256" key="6">
    <source>
        <dbReference type="PROSITE-ProRule" id="PRU00433"/>
    </source>
</evidence>
<dbReference type="Proteomes" id="UP000273252">
    <property type="component" value="Unassembled WGS sequence"/>
</dbReference>
<dbReference type="Pfam" id="PF00034">
    <property type="entry name" value="Cytochrom_C"/>
    <property type="match status" value="1"/>
</dbReference>
<reference evidence="8 9" key="1">
    <citation type="submission" date="2018-08" db="EMBL/GenBank/DDBJ databases">
        <title>Vibrio isolated from the Eastern China Marginal Seas.</title>
        <authorList>
            <person name="Li Y."/>
        </authorList>
    </citation>
    <scope>NUCLEOTIDE SEQUENCE [LARGE SCALE GENOMIC DNA]</scope>
    <source>
        <strain evidence="8 9">BEI233</strain>
    </source>
</reference>